<keyword evidence="2" id="KW-1185">Reference proteome</keyword>
<dbReference type="AlphaFoldDB" id="A0A1H0KTP8"/>
<evidence type="ECO:0000313" key="1">
    <source>
        <dbReference type="EMBL" id="SHK74194.1"/>
    </source>
</evidence>
<organism evidence="1 2">
    <name type="scientific">Lutimaribacter pacificus</name>
    <dbReference type="NCBI Taxonomy" id="391948"/>
    <lineage>
        <taxon>Bacteria</taxon>
        <taxon>Pseudomonadati</taxon>
        <taxon>Pseudomonadota</taxon>
        <taxon>Alphaproteobacteria</taxon>
        <taxon>Rhodobacterales</taxon>
        <taxon>Roseobacteraceae</taxon>
        <taxon>Lutimaribacter</taxon>
    </lineage>
</organism>
<sequence length="238" mass="26486">MIATLPGTFLWSFQCNNAITSACVPVLIQRAHMAQIDSLFVTRLYRASLNDHGPGVDPQELAASCYSIAEDDEAGQDWCEANGYPGYTSYASLTDLPWRFPVFADIVTALDAHVADFAEDLEFDLGDGKLVLEDLWINILPEGGMHASHIHPHSVISGTTYVQMPDGASALKLEDPRSARMMAAPTRRKGARRELQPFVYVKPAVGDVLLWESWLRHEVPMNMAGDERISVSFNYKWE</sequence>
<dbReference type="NCBIfam" id="TIGR02466">
    <property type="entry name" value="TIGR02466 family protein"/>
    <property type="match status" value="1"/>
</dbReference>
<name>A0A1H0KTP8_9RHOB</name>
<proteinExistence type="predicted"/>
<dbReference type="InterPro" id="IPR012668">
    <property type="entry name" value="CHP02466"/>
</dbReference>
<dbReference type="Pfam" id="PF13759">
    <property type="entry name" value="2OG-FeII_Oxy_5"/>
    <property type="match status" value="1"/>
</dbReference>
<evidence type="ECO:0008006" key="3">
    <source>
        <dbReference type="Google" id="ProtNLM"/>
    </source>
</evidence>
<gene>
    <name evidence="1" type="ORF">SAMN05444142_108173</name>
</gene>
<protein>
    <recommendedName>
        <fullName evidence="3">2OG-Fe(II) oxygenase superfamily protein</fullName>
    </recommendedName>
</protein>
<reference evidence="1 2" key="1">
    <citation type="submission" date="2016-11" db="EMBL/GenBank/DDBJ databases">
        <authorList>
            <person name="Varghese N."/>
            <person name="Submissions S."/>
        </authorList>
    </citation>
    <scope>NUCLEOTIDE SEQUENCE [LARGE SCALE GENOMIC DNA]</scope>
    <source>
        <strain evidence="1 2">DSM 29620</strain>
    </source>
</reference>
<accession>A0A1H0KTP8</accession>
<dbReference type="Proteomes" id="UP000324252">
    <property type="component" value="Unassembled WGS sequence"/>
</dbReference>
<dbReference type="EMBL" id="FQZZ01000008">
    <property type="protein sequence ID" value="SHK74194.1"/>
    <property type="molecule type" value="Genomic_DNA"/>
</dbReference>
<evidence type="ECO:0000313" key="2">
    <source>
        <dbReference type="Proteomes" id="UP000324252"/>
    </source>
</evidence>
<dbReference type="Gene3D" id="2.60.120.620">
    <property type="entry name" value="q2cbj1_9rhob like domain"/>
    <property type="match status" value="1"/>
</dbReference>